<reference evidence="1 2" key="1">
    <citation type="submission" date="2019-08" db="EMBL/GenBank/DDBJ databases">
        <title>In-depth cultivation of the pig gut microbiome towards novel bacterial diversity and tailored functional studies.</title>
        <authorList>
            <person name="Wylensek D."/>
            <person name="Hitch T.C.A."/>
            <person name="Clavel T."/>
        </authorList>
    </citation>
    <scope>NUCLEOTIDE SEQUENCE [LARGE SCALE GENOMIC DNA]</scope>
    <source>
        <strain evidence="1 2">Oil-RF-744-WCA-WT-10</strain>
    </source>
</reference>
<dbReference type="AlphaFoldDB" id="A0A6L5XGW7"/>
<dbReference type="EMBL" id="VULT01000029">
    <property type="protein sequence ID" value="MSS18680.1"/>
    <property type="molecule type" value="Genomic_DNA"/>
</dbReference>
<accession>A0A6L5XGW7</accession>
<name>A0A6L5XGW7_9BACT</name>
<proteinExistence type="predicted"/>
<dbReference type="Proteomes" id="UP000483362">
    <property type="component" value="Unassembled WGS sequence"/>
</dbReference>
<keyword evidence="2" id="KW-1185">Reference proteome</keyword>
<sequence length="90" mass="10618">MTKQITFELRRGFTLDDHFVGTFHDARLRGNRLATRMGNVSLYAYNEKLRRWEQLGTFLGHMRLIDQFGDSHVIKNDYSGLVKARKEDEQ</sequence>
<comment type="caution">
    <text evidence="1">The sequence shown here is derived from an EMBL/GenBank/DDBJ whole genome shotgun (WGS) entry which is preliminary data.</text>
</comment>
<gene>
    <name evidence="1" type="ORF">FYJ29_13075</name>
</gene>
<protein>
    <submittedName>
        <fullName evidence="1">Uncharacterized protein</fullName>
    </submittedName>
</protein>
<organism evidence="1 2">
    <name type="scientific">Sodaliphilus pleomorphus</name>
    <dbReference type="NCBI Taxonomy" id="2606626"/>
    <lineage>
        <taxon>Bacteria</taxon>
        <taxon>Pseudomonadati</taxon>
        <taxon>Bacteroidota</taxon>
        <taxon>Bacteroidia</taxon>
        <taxon>Bacteroidales</taxon>
        <taxon>Muribaculaceae</taxon>
        <taxon>Sodaliphilus</taxon>
    </lineage>
</organism>
<evidence type="ECO:0000313" key="2">
    <source>
        <dbReference type="Proteomes" id="UP000483362"/>
    </source>
</evidence>
<evidence type="ECO:0000313" key="1">
    <source>
        <dbReference type="EMBL" id="MSS18680.1"/>
    </source>
</evidence>
<dbReference type="RefSeq" id="WP_154328094.1">
    <property type="nucleotide sequence ID" value="NZ_CP045696.1"/>
</dbReference>